<dbReference type="FunFam" id="3.40.50.1980:FF:000001">
    <property type="entry name" value="Histidinol dehydrogenase"/>
    <property type="match status" value="1"/>
</dbReference>
<evidence type="ECO:0000256" key="11">
    <source>
        <dbReference type="ARBA" id="ARBA00049489"/>
    </source>
</evidence>
<name>A0A917AIQ7_9BACI</name>
<evidence type="ECO:0000256" key="3">
    <source>
        <dbReference type="ARBA" id="ARBA00010178"/>
    </source>
</evidence>
<feature type="binding site" evidence="12 16">
    <location>
        <position position="325"/>
    </location>
    <ligand>
        <name>substrate</name>
    </ligand>
</feature>
<organism evidence="19 20">
    <name type="scientific">Priestia taiwanensis</name>
    <dbReference type="NCBI Taxonomy" id="1347902"/>
    <lineage>
        <taxon>Bacteria</taxon>
        <taxon>Bacillati</taxon>
        <taxon>Bacillota</taxon>
        <taxon>Bacilli</taxon>
        <taxon>Bacillales</taxon>
        <taxon>Bacillaceae</taxon>
        <taxon>Priestia</taxon>
    </lineage>
</organism>
<comment type="pathway">
    <text evidence="2 12">Amino-acid biosynthesis; L-histidine biosynthesis; L-histidine from 5-phospho-alpha-D-ribose 1-diphosphate: step 9/9.</text>
</comment>
<evidence type="ECO:0000256" key="17">
    <source>
        <dbReference type="PIRSR" id="PIRSR000099-4"/>
    </source>
</evidence>
<evidence type="ECO:0000256" key="18">
    <source>
        <dbReference type="RuleBase" id="RU004175"/>
    </source>
</evidence>
<gene>
    <name evidence="12 19" type="primary">hisD</name>
    <name evidence="19" type="ORF">GCM10007140_03240</name>
</gene>
<dbReference type="FunFam" id="1.20.5.1300:FF:000002">
    <property type="entry name" value="Histidinol dehydrogenase, chloroplastic"/>
    <property type="match status" value="1"/>
</dbReference>
<feature type="binding site" evidence="12 15">
    <location>
        <position position="211"/>
    </location>
    <ligand>
        <name>NAD(+)</name>
        <dbReference type="ChEBI" id="CHEBI:57540"/>
    </ligand>
</feature>
<dbReference type="InterPro" id="IPR001692">
    <property type="entry name" value="Histidinol_DH_CS"/>
</dbReference>
<feature type="binding site" evidence="12 16">
    <location>
        <position position="256"/>
    </location>
    <ligand>
        <name>substrate</name>
    </ligand>
</feature>
<dbReference type="InterPro" id="IPR022695">
    <property type="entry name" value="Histidinol_DH_monofunct"/>
</dbReference>
<dbReference type="FunFam" id="3.40.50.1980:FF:000026">
    <property type="entry name" value="Histidinol dehydrogenase"/>
    <property type="match status" value="1"/>
</dbReference>
<feature type="active site" description="Proton acceptor" evidence="12 14">
    <location>
        <position position="325"/>
    </location>
</feature>
<protein>
    <recommendedName>
        <fullName evidence="4 12">Histidinol dehydrogenase</fullName>
        <shortName evidence="12">HDH</shortName>
        <ecNumber evidence="4 12">1.1.1.23</ecNumber>
    </recommendedName>
</protein>
<evidence type="ECO:0000256" key="5">
    <source>
        <dbReference type="ARBA" id="ARBA00022605"/>
    </source>
</evidence>
<comment type="catalytic activity">
    <reaction evidence="11 12">
        <text>L-histidinol + 2 NAD(+) + H2O = L-histidine + 2 NADH + 3 H(+)</text>
        <dbReference type="Rhea" id="RHEA:20641"/>
        <dbReference type="ChEBI" id="CHEBI:15377"/>
        <dbReference type="ChEBI" id="CHEBI:15378"/>
        <dbReference type="ChEBI" id="CHEBI:57540"/>
        <dbReference type="ChEBI" id="CHEBI:57595"/>
        <dbReference type="ChEBI" id="CHEBI:57699"/>
        <dbReference type="ChEBI" id="CHEBI:57945"/>
        <dbReference type="EC" id="1.1.1.23"/>
    </reaction>
</comment>
<feature type="binding site" evidence="12 17">
    <location>
        <position position="417"/>
    </location>
    <ligand>
        <name>Zn(2+)</name>
        <dbReference type="ChEBI" id="CHEBI:29105"/>
    </ligand>
</feature>
<dbReference type="EMBL" id="BMFK01000001">
    <property type="protein sequence ID" value="GGE56312.1"/>
    <property type="molecule type" value="Genomic_DNA"/>
</dbReference>
<dbReference type="CDD" id="cd06572">
    <property type="entry name" value="Histidinol_dh"/>
    <property type="match status" value="1"/>
</dbReference>
<dbReference type="PANTHER" id="PTHR21256:SF2">
    <property type="entry name" value="HISTIDINE BIOSYNTHESIS TRIFUNCTIONAL PROTEIN"/>
    <property type="match status" value="1"/>
</dbReference>
<feature type="binding site" evidence="12 15">
    <location>
        <position position="127"/>
    </location>
    <ligand>
        <name>NAD(+)</name>
        <dbReference type="ChEBI" id="CHEBI:57540"/>
    </ligand>
</feature>
<keyword evidence="10 12" id="KW-0368">Histidine biosynthesis</keyword>
<dbReference type="Gene3D" id="1.20.5.1300">
    <property type="match status" value="1"/>
</dbReference>
<evidence type="ECO:0000256" key="4">
    <source>
        <dbReference type="ARBA" id="ARBA00012965"/>
    </source>
</evidence>
<evidence type="ECO:0000313" key="19">
    <source>
        <dbReference type="EMBL" id="GGE56312.1"/>
    </source>
</evidence>
<evidence type="ECO:0000256" key="15">
    <source>
        <dbReference type="PIRSR" id="PIRSR000099-2"/>
    </source>
</evidence>
<dbReference type="SUPFAM" id="SSF53720">
    <property type="entry name" value="ALDH-like"/>
    <property type="match status" value="1"/>
</dbReference>
<accession>A0A917AIQ7</accession>
<dbReference type="EC" id="1.1.1.23" evidence="4 12"/>
<dbReference type="GO" id="GO:0008270">
    <property type="term" value="F:zinc ion binding"/>
    <property type="evidence" value="ECO:0007669"/>
    <property type="project" value="UniProtKB-UniRule"/>
</dbReference>
<feature type="binding site" evidence="12 16">
    <location>
        <position position="358"/>
    </location>
    <ligand>
        <name>substrate</name>
    </ligand>
</feature>
<dbReference type="PANTHER" id="PTHR21256">
    <property type="entry name" value="HISTIDINOL DEHYDROGENASE HDH"/>
    <property type="match status" value="1"/>
</dbReference>
<keyword evidence="8 12" id="KW-0560">Oxidoreductase</keyword>
<dbReference type="RefSeq" id="WP_188386705.1">
    <property type="nucleotide sequence ID" value="NZ_BMFK01000001.1"/>
</dbReference>
<feature type="binding site" evidence="12 17">
    <location>
        <position position="259"/>
    </location>
    <ligand>
        <name>Zn(2+)</name>
        <dbReference type="ChEBI" id="CHEBI:29105"/>
    </ligand>
</feature>
<evidence type="ECO:0000256" key="12">
    <source>
        <dbReference type="HAMAP-Rule" id="MF_01024"/>
    </source>
</evidence>
<proteinExistence type="inferred from homology"/>
<dbReference type="NCBIfam" id="TIGR00069">
    <property type="entry name" value="hisD"/>
    <property type="match status" value="1"/>
</dbReference>
<comment type="caution">
    <text evidence="19">The sequence shown here is derived from an EMBL/GenBank/DDBJ whole genome shotgun (WGS) entry which is preliminary data.</text>
</comment>
<sequence>MKRLNGDAITIVQEIKKWRSSLANEKGVPEKLVTEIIQAVKRDGDVALRAFTKRFDQVDSPSFRVSEKEMEQALNRIDEKLLIALQKAKENIWCYHERQKRQSYIDAEQPGVIRGQLIRPLEVVGVYVPGGTASYPSSVLMNVIPAKIAGVKRIILVTPPHKEGVNPAVLAAATIAGVDEVYCVGGAQAIAALAYGTASIPKVDKIVGPGNEYVALAKRAVYGIVDIDMHAGPSEIIVVADETANPAFIAADLLSQAEHDTKSMAVCVTTSRDIANELEEQLISQIEHLPRKEIAKQALEQYGAIIVVPTVQAAIDVANELSPEHLELHVQDPIQYLHAVKHAGSIFLGPYTPEALGDYMAGPNHVLPTSGTARFSSPLSVDDFIKKSSFLSYSKDALQEVNEAICLIAETEGLHAHAQAITIRFQEEEEKEDGKALQTYPYYK</sequence>
<keyword evidence="20" id="KW-1185">Reference proteome</keyword>
<dbReference type="Pfam" id="PF00815">
    <property type="entry name" value="Histidinol_dh"/>
    <property type="match status" value="1"/>
</dbReference>
<feature type="active site" description="Proton acceptor" evidence="12 14">
    <location>
        <position position="324"/>
    </location>
</feature>
<dbReference type="PIRSF" id="PIRSF000099">
    <property type="entry name" value="Histidinol_dh"/>
    <property type="match status" value="1"/>
</dbReference>
<evidence type="ECO:0000256" key="16">
    <source>
        <dbReference type="PIRSR" id="PIRSR000099-3"/>
    </source>
</evidence>
<dbReference type="HAMAP" id="MF_01024">
    <property type="entry name" value="HisD"/>
    <property type="match status" value="1"/>
</dbReference>
<dbReference type="Gene3D" id="3.40.50.1980">
    <property type="entry name" value="Nitrogenase molybdenum iron protein domain"/>
    <property type="match status" value="2"/>
</dbReference>
<dbReference type="InterPro" id="IPR012131">
    <property type="entry name" value="Hstdl_DH"/>
</dbReference>
<reference evidence="19" key="2">
    <citation type="submission" date="2020-09" db="EMBL/GenBank/DDBJ databases">
        <authorList>
            <person name="Sun Q."/>
            <person name="Zhou Y."/>
        </authorList>
    </citation>
    <scope>NUCLEOTIDE SEQUENCE</scope>
    <source>
        <strain evidence="19">CGMCC 1.12698</strain>
    </source>
</reference>
<dbReference type="GO" id="GO:0000105">
    <property type="term" value="P:L-histidine biosynthetic process"/>
    <property type="evidence" value="ECO:0007669"/>
    <property type="project" value="UniProtKB-UniRule"/>
</dbReference>
<dbReference type="Proteomes" id="UP000605259">
    <property type="component" value="Unassembled WGS sequence"/>
</dbReference>
<keyword evidence="6 12" id="KW-0479">Metal-binding</keyword>
<feature type="binding site" evidence="12 16">
    <location>
        <position position="417"/>
    </location>
    <ligand>
        <name>substrate</name>
    </ligand>
</feature>
<evidence type="ECO:0000256" key="10">
    <source>
        <dbReference type="ARBA" id="ARBA00023102"/>
    </source>
</evidence>
<keyword evidence="9 12" id="KW-0520">NAD</keyword>
<feature type="binding site" evidence="12 17">
    <location>
        <position position="358"/>
    </location>
    <ligand>
        <name>Zn(2+)</name>
        <dbReference type="ChEBI" id="CHEBI:29105"/>
    </ligand>
</feature>
<comment type="cofactor">
    <cofactor evidence="12 17">
        <name>Zn(2+)</name>
        <dbReference type="ChEBI" id="CHEBI:29105"/>
    </cofactor>
    <text evidence="12 17">Binds 1 zinc ion per subunit.</text>
</comment>
<dbReference type="PROSITE" id="PS00611">
    <property type="entry name" value="HISOL_DEHYDROGENASE"/>
    <property type="match status" value="1"/>
</dbReference>
<feature type="binding site" evidence="12 16">
    <location>
        <position position="412"/>
    </location>
    <ligand>
        <name>substrate</name>
    </ligand>
</feature>
<feature type="binding site" evidence="12 17">
    <location>
        <position position="256"/>
    </location>
    <ligand>
        <name>Zn(2+)</name>
        <dbReference type="ChEBI" id="CHEBI:29105"/>
    </ligand>
</feature>
<evidence type="ECO:0000256" key="1">
    <source>
        <dbReference type="ARBA" id="ARBA00003850"/>
    </source>
</evidence>
<reference evidence="19" key="1">
    <citation type="journal article" date="2014" name="Int. J. Syst. Evol. Microbiol.">
        <title>Complete genome sequence of Corynebacterium casei LMG S-19264T (=DSM 44701T), isolated from a smear-ripened cheese.</title>
        <authorList>
            <consortium name="US DOE Joint Genome Institute (JGI-PGF)"/>
            <person name="Walter F."/>
            <person name="Albersmeier A."/>
            <person name="Kalinowski J."/>
            <person name="Ruckert C."/>
        </authorList>
    </citation>
    <scope>NUCLEOTIDE SEQUENCE</scope>
    <source>
        <strain evidence="19">CGMCC 1.12698</strain>
    </source>
</reference>
<evidence type="ECO:0000256" key="9">
    <source>
        <dbReference type="ARBA" id="ARBA00023027"/>
    </source>
</evidence>
<feature type="binding site" evidence="12 16">
    <location>
        <position position="234"/>
    </location>
    <ligand>
        <name>substrate</name>
    </ligand>
</feature>
<comment type="similarity">
    <text evidence="3 12 13 18">Belongs to the histidinol dehydrogenase family.</text>
</comment>
<comment type="function">
    <text evidence="1 12">Catalyzes the sequential NAD-dependent oxidations of L-histidinol to L-histidinaldehyde and then to L-histidine.</text>
</comment>
<keyword evidence="7 12" id="KW-0862">Zinc</keyword>
<dbReference type="AlphaFoldDB" id="A0A917AIQ7"/>
<evidence type="ECO:0000256" key="7">
    <source>
        <dbReference type="ARBA" id="ARBA00022833"/>
    </source>
</evidence>
<dbReference type="GO" id="GO:0004399">
    <property type="term" value="F:histidinol dehydrogenase activity"/>
    <property type="evidence" value="ECO:0007669"/>
    <property type="project" value="UniProtKB-UniRule"/>
</dbReference>
<evidence type="ECO:0000256" key="2">
    <source>
        <dbReference type="ARBA" id="ARBA00004940"/>
    </source>
</evidence>
<dbReference type="GO" id="GO:0051287">
    <property type="term" value="F:NAD binding"/>
    <property type="evidence" value="ECO:0007669"/>
    <property type="project" value="InterPro"/>
</dbReference>
<feature type="binding site" evidence="12 16">
    <location>
        <position position="259"/>
    </location>
    <ligand>
        <name>substrate</name>
    </ligand>
</feature>
<evidence type="ECO:0000256" key="13">
    <source>
        <dbReference type="PIRNR" id="PIRNR000099"/>
    </source>
</evidence>
<feature type="binding site" evidence="12 15">
    <location>
        <position position="188"/>
    </location>
    <ligand>
        <name>NAD(+)</name>
        <dbReference type="ChEBI" id="CHEBI:57540"/>
    </ligand>
</feature>
<evidence type="ECO:0000256" key="14">
    <source>
        <dbReference type="PIRSR" id="PIRSR000099-1"/>
    </source>
</evidence>
<evidence type="ECO:0000256" key="6">
    <source>
        <dbReference type="ARBA" id="ARBA00022723"/>
    </source>
</evidence>
<dbReference type="PRINTS" id="PR00083">
    <property type="entry name" value="HOLDHDRGNASE"/>
</dbReference>
<evidence type="ECO:0000256" key="8">
    <source>
        <dbReference type="ARBA" id="ARBA00023002"/>
    </source>
</evidence>
<dbReference type="GO" id="GO:0005829">
    <property type="term" value="C:cytosol"/>
    <property type="evidence" value="ECO:0007669"/>
    <property type="project" value="TreeGrafter"/>
</dbReference>
<keyword evidence="5 12" id="KW-0028">Amino-acid biosynthesis</keyword>
<evidence type="ECO:0000313" key="20">
    <source>
        <dbReference type="Proteomes" id="UP000605259"/>
    </source>
</evidence>
<dbReference type="InterPro" id="IPR016161">
    <property type="entry name" value="Ald_DH/histidinol_DH"/>
</dbReference>